<feature type="coiled-coil region" evidence="1">
    <location>
        <begin position="188"/>
        <end position="222"/>
    </location>
</feature>
<evidence type="ECO:0000313" key="4">
    <source>
        <dbReference type="EMBL" id="CAE0190121.1"/>
    </source>
</evidence>
<proteinExistence type="predicted"/>
<dbReference type="Gene3D" id="3.40.30.10">
    <property type="entry name" value="Glutaredoxin"/>
    <property type="match status" value="1"/>
</dbReference>
<dbReference type="CDD" id="cd00299">
    <property type="entry name" value="GST_C_family"/>
    <property type="match status" value="1"/>
</dbReference>
<dbReference type="GO" id="GO:0004364">
    <property type="term" value="F:glutathione transferase activity"/>
    <property type="evidence" value="ECO:0007669"/>
    <property type="project" value="InterPro"/>
</dbReference>
<dbReference type="PROSITE" id="PS50404">
    <property type="entry name" value="GST_NTER"/>
    <property type="match status" value="1"/>
</dbReference>
<sequence length="349" mass="39363">MVSLRRDRSLPRLSWSSVVEMKSGKSFEGESVRSFLERVRTFAERRAEREPAGSMTMEGSGIGEVVVYSMAMSPYAAAVRLLLAEKGLEYNQREIKGMKREQIQPWFARINPKMTVPAVTLAGEGGVETTLTDSREALAYFEREGAPGRRLVDPAKERETWSLVDEAYAIQLAALYCDRFRRTKPAVLEMMEDMHAKLLSELGRLSEEEPQLREEYEAKKREKETYLENFVRGSGKVAENEARAKALLDRAESLLGPPSTQEHEGFLFGKYSVADVVLTSLLATLLTFDCEPLQGRPNLAKYWDRVRHRPSYAKAGVVHSLPLWVRVMTSLASAYYGGRAAIARMLKAK</sequence>
<evidence type="ECO:0000256" key="1">
    <source>
        <dbReference type="SAM" id="Coils"/>
    </source>
</evidence>
<evidence type="ECO:0000259" key="2">
    <source>
        <dbReference type="PROSITE" id="PS50404"/>
    </source>
</evidence>
<keyword evidence="1" id="KW-0175">Coiled coil</keyword>
<dbReference type="Pfam" id="PF00043">
    <property type="entry name" value="GST_C"/>
    <property type="match status" value="1"/>
</dbReference>
<dbReference type="InterPro" id="IPR004045">
    <property type="entry name" value="Glutathione_S-Trfase_N"/>
</dbReference>
<dbReference type="Gene3D" id="1.20.1050.10">
    <property type="match status" value="1"/>
</dbReference>
<dbReference type="PANTHER" id="PTHR45374">
    <property type="entry name" value="GLUTATHIONE S-TRANSFERASE TCHQD"/>
    <property type="match status" value="1"/>
</dbReference>
<evidence type="ECO:0008006" key="5">
    <source>
        <dbReference type="Google" id="ProtNLM"/>
    </source>
</evidence>
<dbReference type="InterPro" id="IPR036249">
    <property type="entry name" value="Thioredoxin-like_sf"/>
</dbReference>
<reference evidence="4" key="1">
    <citation type="submission" date="2021-01" db="EMBL/GenBank/DDBJ databases">
        <authorList>
            <person name="Corre E."/>
            <person name="Pelletier E."/>
            <person name="Niang G."/>
            <person name="Scheremetjew M."/>
            <person name="Finn R."/>
            <person name="Kale V."/>
            <person name="Holt S."/>
            <person name="Cochrane G."/>
            <person name="Meng A."/>
            <person name="Brown T."/>
            <person name="Cohen L."/>
        </authorList>
    </citation>
    <scope>NUCLEOTIDE SEQUENCE</scope>
    <source>
        <strain evidence="4">RCC1871</strain>
    </source>
</reference>
<dbReference type="SUPFAM" id="SSF52833">
    <property type="entry name" value="Thioredoxin-like"/>
    <property type="match status" value="1"/>
</dbReference>
<dbReference type="InterPro" id="IPR036282">
    <property type="entry name" value="Glutathione-S-Trfase_C_sf"/>
</dbReference>
<gene>
    <name evidence="4" type="ORF">CROS1456_LOCUS3210</name>
</gene>
<name>A0A7S3CAF6_9CHLO</name>
<dbReference type="PANTHER" id="PTHR45374:SF1">
    <property type="entry name" value="GLUTATHIONE S-TRANSFERASE TCHQD"/>
    <property type="match status" value="1"/>
</dbReference>
<accession>A0A7S3CAF6</accession>
<dbReference type="SUPFAM" id="SSF47616">
    <property type="entry name" value="GST C-terminal domain-like"/>
    <property type="match status" value="1"/>
</dbReference>
<feature type="domain" description="GST C-terminal" evidence="3">
    <location>
        <begin position="181"/>
        <end position="331"/>
    </location>
</feature>
<dbReference type="InterPro" id="IPR010987">
    <property type="entry name" value="Glutathione-S-Trfase_C-like"/>
</dbReference>
<dbReference type="EMBL" id="HBHZ01004181">
    <property type="protein sequence ID" value="CAE0190121.1"/>
    <property type="molecule type" value="Transcribed_RNA"/>
</dbReference>
<dbReference type="Pfam" id="PF13409">
    <property type="entry name" value="GST_N_2"/>
    <property type="match status" value="1"/>
</dbReference>
<dbReference type="InterPro" id="IPR004046">
    <property type="entry name" value="GST_C"/>
</dbReference>
<protein>
    <recommendedName>
        <fullName evidence="5">Glutathione S-transferase</fullName>
    </recommendedName>
</protein>
<organism evidence="4">
    <name type="scientific">Chloropicon roscoffensis</name>
    <dbReference type="NCBI Taxonomy" id="1461544"/>
    <lineage>
        <taxon>Eukaryota</taxon>
        <taxon>Viridiplantae</taxon>
        <taxon>Chlorophyta</taxon>
        <taxon>Chloropicophyceae</taxon>
        <taxon>Chloropicales</taxon>
        <taxon>Chloropicaceae</taxon>
        <taxon>Chloropicon</taxon>
    </lineage>
</organism>
<dbReference type="AlphaFoldDB" id="A0A7S3CAF6"/>
<feature type="domain" description="GST N-terminal" evidence="2">
    <location>
        <begin position="63"/>
        <end position="149"/>
    </location>
</feature>
<dbReference type="PROSITE" id="PS50405">
    <property type="entry name" value="GST_CTER"/>
    <property type="match status" value="1"/>
</dbReference>
<dbReference type="InterPro" id="IPR044617">
    <property type="entry name" value="TCHQD"/>
</dbReference>
<evidence type="ECO:0000259" key="3">
    <source>
        <dbReference type="PROSITE" id="PS50405"/>
    </source>
</evidence>